<reference evidence="1 2" key="1">
    <citation type="journal article" date="2019" name="Extremophiles">
        <title>Biogeography of thermophiles and predominance of Thermus scotoductus in domestic water heaters.</title>
        <authorList>
            <person name="Wilpiszeski R.L."/>
            <person name="Zhang Z."/>
            <person name="House C.H."/>
        </authorList>
    </citation>
    <scope>NUCLEOTIDE SEQUENCE [LARGE SCALE GENOMIC DNA]</scope>
    <source>
        <strain evidence="1 2">24_S24</strain>
    </source>
</reference>
<evidence type="ECO:0000313" key="1">
    <source>
        <dbReference type="EMBL" id="RTH36466.1"/>
    </source>
</evidence>
<comment type="caution">
    <text evidence="1">The sequence shown here is derived from an EMBL/GenBank/DDBJ whole genome shotgun (WGS) entry which is preliminary data.</text>
</comment>
<protein>
    <submittedName>
        <fullName evidence="1">Uncharacterized protein</fullName>
    </submittedName>
</protein>
<gene>
    <name evidence="1" type="ORF">CSW37_07070</name>
</gene>
<evidence type="ECO:0000313" key="2">
    <source>
        <dbReference type="Proteomes" id="UP000288051"/>
    </source>
</evidence>
<accession>A0A430SEX5</accession>
<proteinExistence type="predicted"/>
<sequence>MQVKGRVSPQGLILPRQILTDTGGRLLKAFVHPEGGHDKWGGKTLLLKTLLLGMDPKVLTGKQPWGWRFRGWPIPTRGCGRRCRIPREGGFKPLLKRWVVKGPLPG</sequence>
<name>A0A430SEX5_THESC</name>
<dbReference type="EMBL" id="PELZ01000213">
    <property type="protein sequence ID" value="RTH36466.1"/>
    <property type="molecule type" value="Genomic_DNA"/>
</dbReference>
<organism evidence="1 2">
    <name type="scientific">Thermus scotoductus</name>
    <dbReference type="NCBI Taxonomy" id="37636"/>
    <lineage>
        <taxon>Bacteria</taxon>
        <taxon>Thermotogati</taxon>
        <taxon>Deinococcota</taxon>
        <taxon>Deinococci</taxon>
        <taxon>Thermales</taxon>
        <taxon>Thermaceae</taxon>
        <taxon>Thermus</taxon>
    </lineage>
</organism>
<dbReference type="AlphaFoldDB" id="A0A430SEX5"/>
<dbReference type="Proteomes" id="UP000288051">
    <property type="component" value="Unassembled WGS sequence"/>
</dbReference>